<keyword evidence="5 9" id="KW-0963">Cytoplasm</keyword>
<evidence type="ECO:0000256" key="7">
    <source>
        <dbReference type="ARBA" id="ARBA00023102"/>
    </source>
</evidence>
<evidence type="ECO:0000256" key="4">
    <source>
        <dbReference type="ARBA" id="ARBA00009667"/>
    </source>
</evidence>
<dbReference type="EC" id="5.3.1.16" evidence="9"/>
<comment type="subcellular location">
    <subcellularLocation>
        <location evidence="2 9">Cytoplasm</location>
    </subcellularLocation>
</comment>
<keyword evidence="12" id="KW-1185">Reference proteome</keyword>
<feature type="active site" description="Proton donor" evidence="9">
    <location>
        <position position="128"/>
    </location>
</feature>
<dbReference type="GO" id="GO:0000162">
    <property type="term" value="P:L-tryptophan biosynthetic process"/>
    <property type="evidence" value="ECO:0007669"/>
    <property type="project" value="TreeGrafter"/>
</dbReference>
<keyword evidence="8 9" id="KW-0413">Isomerase</keyword>
<dbReference type="OrthoDB" id="9807749at2"/>
<dbReference type="InterPro" id="IPR006062">
    <property type="entry name" value="His_biosynth"/>
</dbReference>
<dbReference type="AlphaFoldDB" id="A0A0P1ITV0"/>
<dbReference type="HAMAP" id="MF_01014">
    <property type="entry name" value="HisA"/>
    <property type="match status" value="1"/>
</dbReference>
<evidence type="ECO:0000256" key="9">
    <source>
        <dbReference type="HAMAP-Rule" id="MF_01014"/>
    </source>
</evidence>
<name>A0A0P1ITV0_9RHOB</name>
<proteinExistence type="inferred from homology"/>
<evidence type="ECO:0000256" key="8">
    <source>
        <dbReference type="ARBA" id="ARBA00023235"/>
    </source>
</evidence>
<comment type="similarity">
    <text evidence="4 9 10">Belongs to the HisA/HisF family.</text>
</comment>
<dbReference type="InterPro" id="IPR023016">
    <property type="entry name" value="HisA/PriA"/>
</dbReference>
<evidence type="ECO:0000256" key="1">
    <source>
        <dbReference type="ARBA" id="ARBA00000901"/>
    </source>
</evidence>
<protein>
    <recommendedName>
        <fullName evidence="9">1-(5-phosphoribosyl)-5-[(5-phosphoribosylamino)methylideneamino] imidazole-4-carboxamide isomerase</fullName>
        <ecNumber evidence="9">5.3.1.16</ecNumber>
    </recommendedName>
    <alternativeName>
        <fullName evidence="9">Phosphoribosylformimino-5-aminoimidazole carboxamide ribotide isomerase</fullName>
    </alternativeName>
</protein>
<dbReference type="PANTHER" id="PTHR43090">
    <property type="entry name" value="1-(5-PHOSPHORIBOSYL)-5-[(5-PHOSPHORIBOSYLAMINO)METHYLIDENEAMINO] IMIDAZOLE-4-CARBOXAMIDE ISOMERASE"/>
    <property type="match status" value="1"/>
</dbReference>
<dbReference type="FunFam" id="3.20.20.70:FF:000009">
    <property type="entry name" value="1-(5-phosphoribosyl)-5-[(5-phosphoribosylamino)methylideneamino] imidazole-4-carboxamide isomerase"/>
    <property type="match status" value="1"/>
</dbReference>
<dbReference type="EMBL" id="CYUE01000020">
    <property type="protein sequence ID" value="CUK26910.1"/>
    <property type="molecule type" value="Genomic_DNA"/>
</dbReference>
<dbReference type="CDD" id="cd04732">
    <property type="entry name" value="HisA"/>
    <property type="match status" value="1"/>
</dbReference>
<dbReference type="GO" id="GO:0000105">
    <property type="term" value="P:L-histidine biosynthetic process"/>
    <property type="evidence" value="ECO:0007669"/>
    <property type="project" value="UniProtKB-UniRule"/>
</dbReference>
<dbReference type="InterPro" id="IPR011060">
    <property type="entry name" value="RibuloseP-bd_barrel"/>
</dbReference>
<evidence type="ECO:0000313" key="12">
    <source>
        <dbReference type="Proteomes" id="UP000051184"/>
    </source>
</evidence>
<dbReference type="Proteomes" id="UP000051184">
    <property type="component" value="Unassembled WGS sequence"/>
</dbReference>
<dbReference type="UniPathway" id="UPA00031">
    <property type="reaction ID" value="UER00009"/>
</dbReference>
<evidence type="ECO:0000256" key="2">
    <source>
        <dbReference type="ARBA" id="ARBA00004496"/>
    </source>
</evidence>
<dbReference type="GO" id="GO:0005737">
    <property type="term" value="C:cytoplasm"/>
    <property type="evidence" value="ECO:0007669"/>
    <property type="project" value="UniProtKB-SubCell"/>
</dbReference>
<feature type="active site" description="Proton acceptor" evidence="9">
    <location>
        <position position="8"/>
    </location>
</feature>
<reference evidence="12" key="1">
    <citation type="submission" date="2015-09" db="EMBL/GenBank/DDBJ databases">
        <authorList>
            <person name="Rodrigo-Torres Lidia"/>
            <person name="Arahal R.David."/>
        </authorList>
    </citation>
    <scope>NUCLEOTIDE SEQUENCE [LARGE SCALE GENOMIC DNA]</scope>
    <source>
        <strain evidence="12">CECT 5114</strain>
    </source>
</reference>
<dbReference type="GO" id="GO:0003949">
    <property type="term" value="F:1-(5-phosphoribosyl)-5-[(5-phosphoribosylamino)methylideneamino]imidazole-4-carboxamide isomerase activity"/>
    <property type="evidence" value="ECO:0007669"/>
    <property type="project" value="UniProtKB-UniRule"/>
</dbReference>
<keyword evidence="6 9" id="KW-0028">Amino-acid biosynthesis</keyword>
<organism evidence="11 12">
    <name type="scientific">Cognatishimia activa</name>
    <dbReference type="NCBI Taxonomy" id="1715691"/>
    <lineage>
        <taxon>Bacteria</taxon>
        <taxon>Pseudomonadati</taxon>
        <taxon>Pseudomonadota</taxon>
        <taxon>Alphaproteobacteria</taxon>
        <taxon>Rhodobacterales</taxon>
        <taxon>Paracoccaceae</taxon>
        <taxon>Cognatishimia</taxon>
    </lineage>
</organism>
<dbReference type="Gene3D" id="3.20.20.70">
    <property type="entry name" value="Aldolase class I"/>
    <property type="match status" value="1"/>
</dbReference>
<accession>A0A0P1ITV0</accession>
<evidence type="ECO:0000256" key="3">
    <source>
        <dbReference type="ARBA" id="ARBA00005133"/>
    </source>
</evidence>
<dbReference type="SUPFAM" id="SSF51366">
    <property type="entry name" value="Ribulose-phoshate binding barrel"/>
    <property type="match status" value="1"/>
</dbReference>
<dbReference type="Pfam" id="PF00977">
    <property type="entry name" value="His_biosynth"/>
    <property type="match status" value="1"/>
</dbReference>
<comment type="catalytic activity">
    <reaction evidence="1 9">
        <text>1-(5-phospho-beta-D-ribosyl)-5-[(5-phospho-beta-D-ribosylamino)methylideneamino]imidazole-4-carboxamide = 5-[(5-phospho-1-deoxy-D-ribulos-1-ylimino)methylamino]-1-(5-phospho-beta-D-ribosyl)imidazole-4-carboxamide</text>
        <dbReference type="Rhea" id="RHEA:15469"/>
        <dbReference type="ChEBI" id="CHEBI:58435"/>
        <dbReference type="ChEBI" id="CHEBI:58525"/>
        <dbReference type="EC" id="5.3.1.16"/>
    </reaction>
</comment>
<comment type="pathway">
    <text evidence="3 9">Amino-acid biosynthesis; L-histidine biosynthesis; L-histidine from 5-phospho-alpha-D-ribose 1-diphosphate: step 4/9.</text>
</comment>
<sequence>MIVYPTLELQNGKCVTLERGRLEEPAIWHVDPVETAQGFAADGAEWVHVTDLDAVAGEGDNDALIEEMIRTVPASVQIGGGMRSRERIEHWIDKGAGRVVVGTLAVQDPSTVQELAMRYPDQIVLAVDIFQGKLMTEGWRNPGAMVPEDFVRAYDDAPLAGVIVTDIDADIGDQDGQLGVISGLSAATRHPVIARGTVHVADDVSRLKYVANISGTMVGRSLFAKDLDLKEALELAQEAPEPKAQFV</sequence>
<evidence type="ECO:0000313" key="11">
    <source>
        <dbReference type="EMBL" id="CUK26910.1"/>
    </source>
</evidence>
<dbReference type="STRING" id="1715691.TA5113_01560"/>
<dbReference type="PANTHER" id="PTHR43090:SF2">
    <property type="entry name" value="1-(5-PHOSPHORIBOSYL)-5-[(5-PHOSPHORIBOSYLAMINO)METHYLIDENEAMINO] IMIDAZOLE-4-CARBOXAMIDE ISOMERASE"/>
    <property type="match status" value="1"/>
</dbReference>
<dbReference type="InterPro" id="IPR013785">
    <property type="entry name" value="Aldolase_TIM"/>
</dbReference>
<evidence type="ECO:0000256" key="5">
    <source>
        <dbReference type="ARBA" id="ARBA00022490"/>
    </source>
</evidence>
<evidence type="ECO:0000256" key="6">
    <source>
        <dbReference type="ARBA" id="ARBA00022605"/>
    </source>
</evidence>
<dbReference type="RefSeq" id="WP_058315734.1">
    <property type="nucleotide sequence ID" value="NZ_CYTO01000009.1"/>
</dbReference>
<evidence type="ECO:0000256" key="10">
    <source>
        <dbReference type="RuleBase" id="RU003657"/>
    </source>
</evidence>
<keyword evidence="7 9" id="KW-0368">Histidine biosynthesis</keyword>
<dbReference type="InterPro" id="IPR044524">
    <property type="entry name" value="Isoase_HisA-like"/>
</dbReference>
<gene>
    <name evidence="11" type="primary">hisA_2</name>
    <name evidence="9" type="synonym">hisA</name>
    <name evidence="11" type="ORF">TA5114_02729</name>
</gene>